<dbReference type="CDD" id="cd06829">
    <property type="entry name" value="PLPDE_III_CANSDC"/>
    <property type="match status" value="1"/>
</dbReference>
<dbReference type="SUPFAM" id="SSF51419">
    <property type="entry name" value="PLP-binding barrel"/>
    <property type="match status" value="1"/>
</dbReference>
<keyword evidence="5" id="KW-0663">Pyridoxal phosphate</keyword>
<organism evidence="13">
    <name type="scientific">Sulfurovum sp. enrichment culture clone C5</name>
    <dbReference type="NCBI Taxonomy" id="497650"/>
    <lineage>
        <taxon>Bacteria</taxon>
        <taxon>Pseudomonadati</taxon>
        <taxon>Campylobacterota</taxon>
        <taxon>Epsilonproteobacteria</taxon>
        <taxon>Campylobacterales</taxon>
        <taxon>Sulfurovaceae</taxon>
        <taxon>Sulfurovum</taxon>
        <taxon>environmental samples</taxon>
    </lineage>
</organism>
<comment type="catalytic activity">
    <reaction evidence="10">
        <text>carboxynorspermidine + H(+) = norspermidine + CO2</text>
        <dbReference type="Rhea" id="RHEA:34099"/>
        <dbReference type="ChEBI" id="CHEBI:15378"/>
        <dbReference type="ChEBI" id="CHEBI:16526"/>
        <dbReference type="ChEBI" id="CHEBI:57920"/>
        <dbReference type="ChEBI" id="CHEBI:65070"/>
        <dbReference type="EC" id="4.1.1.96"/>
    </reaction>
</comment>
<comment type="catalytic activity">
    <reaction evidence="9">
        <text>carboxyspermidine + H(+) = spermidine + CO2</text>
        <dbReference type="Rhea" id="RHEA:34095"/>
        <dbReference type="ChEBI" id="CHEBI:15378"/>
        <dbReference type="ChEBI" id="CHEBI:16526"/>
        <dbReference type="ChEBI" id="CHEBI:57834"/>
        <dbReference type="ChEBI" id="CHEBI:65072"/>
        <dbReference type="EC" id="4.1.1.96"/>
    </reaction>
</comment>
<dbReference type="PANTHER" id="PTHR43727:SF1">
    <property type="entry name" value="CARBOXYNORSPERMIDINE_CARBOXYSPERMIDINE DECARBOXYLASE"/>
    <property type="match status" value="1"/>
</dbReference>
<dbReference type="GO" id="GO:0009089">
    <property type="term" value="P:lysine biosynthetic process via diaminopimelate"/>
    <property type="evidence" value="ECO:0007669"/>
    <property type="project" value="TreeGrafter"/>
</dbReference>
<proteinExistence type="inferred from homology"/>
<keyword evidence="6" id="KW-0745">Spermidine biosynthesis</keyword>
<dbReference type="EMBL" id="FAXN01000093">
    <property type="protein sequence ID" value="CUV66553.1"/>
    <property type="molecule type" value="Genomic_DNA"/>
</dbReference>
<evidence type="ECO:0000259" key="12">
    <source>
        <dbReference type="Pfam" id="PF00278"/>
    </source>
</evidence>
<sequence>MKKIYDINNLPSPCWLLDENKLRKNMEILNRVKHESGAKILLALKGYALWKSFDIIRPTLDGCCASGLHEAKLAFEEFGKEVHTYSPAFKDSDIEEISRISHHLVFNTPNQFHKFAKIAIEINPSISLGLRVNPEYSESPTEMYNPCGTYSRLGTTKANFDESILERCEGLHFHALCEQDSSALEGVLKNFEDKFGKFIPKLKWINFGGGHHITRVDYDVNKLIKLIQNFKAKYNDIEIYLEPGEAVGWQTGALYATVLDIVHNGMDIAILDTSAEAHMPDTILMPYRSDVRDSGIAGEKQYTYRLGGNTCLAGDIMGDYSFDVPLKIGDKVIFEDQMHYTMVKATTFNGIPLPSIAIQRADGSIDIVKEFGYEEFKNRLS</sequence>
<dbReference type="GO" id="GO:0008295">
    <property type="term" value="P:spermidine biosynthetic process"/>
    <property type="evidence" value="ECO:0007669"/>
    <property type="project" value="UniProtKB-KW"/>
</dbReference>
<evidence type="ECO:0000313" key="13">
    <source>
        <dbReference type="EMBL" id="CUV66553.1"/>
    </source>
</evidence>
<accession>A0A0S4XR44</accession>
<name>A0A0S4XR44_9BACT</name>
<evidence type="ECO:0000256" key="4">
    <source>
        <dbReference type="ARBA" id="ARBA00022793"/>
    </source>
</evidence>
<dbReference type="Gene3D" id="2.40.37.10">
    <property type="entry name" value="Lyase, Ornithine Decarboxylase, Chain A, domain 1"/>
    <property type="match status" value="1"/>
</dbReference>
<feature type="binding site" evidence="11">
    <location>
        <position position="281"/>
    </location>
    <ligand>
        <name>substrate</name>
    </ligand>
</feature>
<evidence type="ECO:0000256" key="9">
    <source>
        <dbReference type="ARBA" id="ARBA00047351"/>
    </source>
</evidence>
<evidence type="ECO:0000256" key="5">
    <source>
        <dbReference type="ARBA" id="ARBA00022898"/>
    </source>
</evidence>
<gene>
    <name evidence="13" type="primary">lysA</name>
    <name evidence="13" type="ORF">BN3087_880020</name>
</gene>
<evidence type="ECO:0000256" key="11">
    <source>
        <dbReference type="PIRSR" id="PIRSR038941-1"/>
    </source>
</evidence>
<dbReference type="GO" id="GO:0008836">
    <property type="term" value="F:diaminopimelate decarboxylase activity"/>
    <property type="evidence" value="ECO:0007669"/>
    <property type="project" value="TreeGrafter"/>
</dbReference>
<comment type="cofactor">
    <cofactor evidence="1">
        <name>pyridoxal 5'-phosphate</name>
        <dbReference type="ChEBI" id="CHEBI:597326"/>
    </cofactor>
</comment>
<dbReference type="FunFam" id="3.20.20.10:FF:000012">
    <property type="entry name" value="Carboxynorspermidine/carboxyspermidine decarboxylase"/>
    <property type="match status" value="1"/>
</dbReference>
<dbReference type="PIRSF" id="PIRSF038941">
    <property type="entry name" value="NspC"/>
    <property type="match status" value="1"/>
</dbReference>
<dbReference type="InterPro" id="IPR022643">
    <property type="entry name" value="De-COase2_C"/>
</dbReference>
<evidence type="ECO:0000256" key="2">
    <source>
        <dbReference type="ARBA" id="ARBA00012259"/>
    </source>
</evidence>
<dbReference type="InterPro" id="IPR029066">
    <property type="entry name" value="PLP-binding_barrel"/>
</dbReference>
<evidence type="ECO:0000256" key="10">
    <source>
        <dbReference type="ARBA" id="ARBA00047389"/>
    </source>
</evidence>
<evidence type="ECO:0000256" key="8">
    <source>
        <dbReference type="ARBA" id="ARBA00025802"/>
    </source>
</evidence>
<dbReference type="NCBIfam" id="TIGR01047">
    <property type="entry name" value="nspC"/>
    <property type="match status" value="1"/>
</dbReference>
<dbReference type="PANTHER" id="PTHR43727">
    <property type="entry name" value="DIAMINOPIMELATE DECARBOXYLASE"/>
    <property type="match status" value="1"/>
</dbReference>
<dbReference type="AlphaFoldDB" id="A0A0S4XR44"/>
<evidence type="ECO:0000256" key="1">
    <source>
        <dbReference type="ARBA" id="ARBA00001933"/>
    </source>
</evidence>
<feature type="binding site" evidence="11">
    <location>
        <position position="245"/>
    </location>
    <ligand>
        <name>substrate</name>
    </ligand>
</feature>
<evidence type="ECO:0000256" key="7">
    <source>
        <dbReference type="ARBA" id="ARBA00023239"/>
    </source>
</evidence>
<protein>
    <recommendedName>
        <fullName evidence="3">Carboxynorspermidine/carboxyspermidine decarboxylase</fullName>
        <ecNumber evidence="2">4.1.1.96</ecNumber>
    </recommendedName>
</protein>
<evidence type="ECO:0000256" key="6">
    <source>
        <dbReference type="ARBA" id="ARBA00023066"/>
    </source>
</evidence>
<dbReference type="GO" id="GO:0045312">
    <property type="term" value="P:nor-spermidine biosynthetic process"/>
    <property type="evidence" value="ECO:0007669"/>
    <property type="project" value="InterPro"/>
</dbReference>
<feature type="domain" description="Orn/DAP/Arg decarboxylase 2 C-terminal" evidence="12">
    <location>
        <begin position="178"/>
        <end position="336"/>
    </location>
</feature>
<dbReference type="InterPro" id="IPR009006">
    <property type="entry name" value="Ala_racemase/Decarboxylase_C"/>
</dbReference>
<evidence type="ECO:0000256" key="3">
    <source>
        <dbReference type="ARBA" id="ARBA00013633"/>
    </source>
</evidence>
<dbReference type="Gene3D" id="3.20.20.10">
    <property type="entry name" value="Alanine racemase"/>
    <property type="match status" value="1"/>
</dbReference>
<keyword evidence="7 13" id="KW-0456">Lyase</keyword>
<comment type="similarity">
    <text evidence="8">Belongs to the Orn/Lys/Arg decarboxylase class-II family. NspC subfamily.</text>
</comment>
<dbReference type="EC" id="4.1.1.96" evidence="2"/>
<keyword evidence="4" id="KW-0210">Decarboxylase</keyword>
<dbReference type="SUPFAM" id="SSF50621">
    <property type="entry name" value="Alanine racemase C-terminal domain-like"/>
    <property type="match status" value="1"/>
</dbReference>
<reference evidence="13" key="1">
    <citation type="submission" date="2015-11" db="EMBL/GenBank/DDBJ databases">
        <authorList>
            <person name="Zhang Y."/>
            <person name="Guo Z."/>
        </authorList>
    </citation>
    <scope>NUCLEOTIDE SEQUENCE</scope>
    <source>
        <strain evidence="13">BN30871</strain>
    </source>
</reference>
<dbReference type="Pfam" id="PF00278">
    <property type="entry name" value="Orn_DAP_Arg_deC"/>
    <property type="match status" value="1"/>
</dbReference>
<dbReference type="InterPro" id="IPR005730">
    <property type="entry name" value="Nsp_de-COase"/>
</dbReference>